<proteinExistence type="inferred from homology"/>
<comment type="function">
    <text evidence="10">Catalyzes the last two steps in the biosynthesis of 5-methylaminomethyl-2-thiouridine (mnm(5)s(2)U) at the wobble position (U34) in tRNA. Catalyzes the FAD-dependent demodification of cmnm(5)s(2)U34 to nm(5)s(2)U34, followed by the transfer of a methyl group from S-adenosyl-L-methionine to nm(5)s(2)U34, to form mnm(5)s(2)U34.</text>
</comment>
<feature type="region of interest" description="tRNA (mnm(5)s(2)U34)-methyltransferase" evidence="10">
    <location>
        <begin position="1"/>
        <end position="234"/>
    </location>
</feature>
<comment type="caution">
    <text evidence="13">The sequence shown here is derived from an EMBL/GenBank/DDBJ whole genome shotgun (WGS) entry which is preliminary data.</text>
</comment>
<dbReference type="InterPro" id="IPR023032">
    <property type="entry name" value="tRNA_MAMT_biosynth_bifunc_MnmC"/>
</dbReference>
<evidence type="ECO:0000256" key="6">
    <source>
        <dbReference type="ARBA" id="ARBA00022694"/>
    </source>
</evidence>
<organism evidence="13 14">
    <name type="scientific">Hyphobacterium marinum</name>
    <dbReference type="NCBI Taxonomy" id="3116574"/>
    <lineage>
        <taxon>Bacteria</taxon>
        <taxon>Pseudomonadati</taxon>
        <taxon>Pseudomonadota</taxon>
        <taxon>Alphaproteobacteria</taxon>
        <taxon>Maricaulales</taxon>
        <taxon>Maricaulaceae</taxon>
        <taxon>Hyphobacterium</taxon>
    </lineage>
</organism>
<keyword evidence="8 10" id="KW-0560">Oxidoreductase</keyword>
<evidence type="ECO:0000256" key="9">
    <source>
        <dbReference type="ARBA" id="ARBA00023268"/>
    </source>
</evidence>
<dbReference type="PANTHER" id="PTHR13847">
    <property type="entry name" value="SARCOSINE DEHYDROGENASE-RELATED"/>
    <property type="match status" value="1"/>
</dbReference>
<keyword evidence="1 10" id="KW-0963">Cytoplasm</keyword>
<dbReference type="Gene3D" id="3.50.50.60">
    <property type="entry name" value="FAD/NAD(P)-binding domain"/>
    <property type="match status" value="2"/>
</dbReference>
<dbReference type="EMBL" id="JAZDRO010000002">
    <property type="protein sequence ID" value="MEE2566511.1"/>
    <property type="molecule type" value="Genomic_DNA"/>
</dbReference>
<keyword evidence="5 10" id="KW-0949">S-adenosyl-L-methionine</keyword>
<reference evidence="13 14" key="1">
    <citation type="submission" date="2024-01" db="EMBL/GenBank/DDBJ databases">
        <title>Hyphobacterium bacterium isolated from marine sediment.</title>
        <authorList>
            <person name="Zhao S."/>
        </authorList>
    </citation>
    <scope>NUCLEOTIDE SEQUENCE [LARGE SCALE GENOMIC DNA]</scope>
    <source>
        <strain evidence="13 14">Y60-23</strain>
    </source>
</reference>
<dbReference type="Gene3D" id="3.40.50.150">
    <property type="entry name" value="Vaccinia Virus protein VP39"/>
    <property type="match status" value="1"/>
</dbReference>
<keyword evidence="3 10" id="KW-0285">Flavoprotein</keyword>
<protein>
    <recommendedName>
        <fullName evidence="10">tRNA 5-methylaminomethyl-2-thiouridine biosynthesis bifunctional protein MnmC</fullName>
        <shortName evidence="10">tRNA mnm(5)s(2)U biosynthesis bifunctional protein</shortName>
    </recommendedName>
    <domain>
        <recommendedName>
            <fullName evidence="10">tRNA (mnm(5)s(2)U34)-methyltransferase</fullName>
            <ecNumber evidence="10">2.1.1.61</ecNumber>
        </recommendedName>
    </domain>
    <domain>
        <recommendedName>
            <fullName evidence="10">FAD-dependent cmnm(5)s(2)U34 oxidoreductase</fullName>
            <ecNumber evidence="10">1.5.-.-</ecNumber>
        </recommendedName>
    </domain>
</protein>
<dbReference type="HAMAP" id="MF_01102">
    <property type="entry name" value="MnmC"/>
    <property type="match status" value="1"/>
</dbReference>
<dbReference type="Proteomes" id="UP001310692">
    <property type="component" value="Unassembled WGS sequence"/>
</dbReference>
<evidence type="ECO:0000256" key="10">
    <source>
        <dbReference type="HAMAP-Rule" id="MF_01102"/>
    </source>
</evidence>
<evidence type="ECO:0000259" key="11">
    <source>
        <dbReference type="Pfam" id="PF01266"/>
    </source>
</evidence>
<evidence type="ECO:0000259" key="12">
    <source>
        <dbReference type="Pfam" id="PF05430"/>
    </source>
</evidence>
<evidence type="ECO:0000313" key="13">
    <source>
        <dbReference type="EMBL" id="MEE2566511.1"/>
    </source>
</evidence>
<dbReference type="EC" id="1.5.-.-" evidence="10"/>
<comment type="subcellular location">
    <subcellularLocation>
        <location evidence="10">Cytoplasm</location>
    </subcellularLocation>
</comment>
<dbReference type="Pfam" id="PF05430">
    <property type="entry name" value="Methyltransf_30"/>
    <property type="match status" value="1"/>
</dbReference>
<dbReference type="PANTHER" id="PTHR13847:SF283">
    <property type="entry name" value="TRNA 5-METHYLAMINOMETHYL-2-THIOURIDINE BIOSYNTHESIS BIFUNCTIONAL PROTEIN MNMC"/>
    <property type="match status" value="1"/>
</dbReference>
<feature type="domain" description="MnmC-like methyltransferase" evidence="12">
    <location>
        <begin position="111"/>
        <end position="232"/>
    </location>
</feature>
<evidence type="ECO:0000256" key="4">
    <source>
        <dbReference type="ARBA" id="ARBA00022679"/>
    </source>
</evidence>
<evidence type="ECO:0000256" key="2">
    <source>
        <dbReference type="ARBA" id="ARBA00022603"/>
    </source>
</evidence>
<dbReference type="SUPFAM" id="SSF53335">
    <property type="entry name" value="S-adenosyl-L-methionine-dependent methyltransferases"/>
    <property type="match status" value="1"/>
</dbReference>
<comment type="catalytic activity">
    <reaction evidence="10">
        <text>5-aminomethyl-2-thiouridine(34) in tRNA + S-adenosyl-L-methionine = 5-methylaminomethyl-2-thiouridine(34) in tRNA + S-adenosyl-L-homocysteine + H(+)</text>
        <dbReference type="Rhea" id="RHEA:19569"/>
        <dbReference type="Rhea" id="RHEA-COMP:10195"/>
        <dbReference type="Rhea" id="RHEA-COMP:10197"/>
        <dbReference type="ChEBI" id="CHEBI:15378"/>
        <dbReference type="ChEBI" id="CHEBI:57856"/>
        <dbReference type="ChEBI" id="CHEBI:59789"/>
        <dbReference type="ChEBI" id="CHEBI:74454"/>
        <dbReference type="ChEBI" id="CHEBI:74455"/>
        <dbReference type="EC" id="2.1.1.61"/>
    </reaction>
</comment>
<keyword evidence="6 10" id="KW-0819">tRNA processing</keyword>
<evidence type="ECO:0000256" key="7">
    <source>
        <dbReference type="ARBA" id="ARBA00022827"/>
    </source>
</evidence>
<sequence>MRLKLFYDPPDLDWTGTGPVARGYDDVYFSAEDGLAETRAVFLEGCGLPGAWAGRKVFTVAELGFGTGLNALALWDLWRRHRPAGAQLHFISIEKHPFPREAARRALAAWPELATLSQHMLAQWPTGLKGAHRMRFDADGFVVTLFQDEAEAALSQIEAEVDAWFLDGFAPAKNAAMWADSIFSHMARLSQPGARVATFTVAGHVRRGLQAAGFTVEKKPGFGRKRERLEAVFAGPPSEPPDTEYPRTSAVDGPVAILGGGIAGASIAQALSQRGREAVIFDPKELAGGASGAPSGLLTPRLEKADRPHVRATLAAFEYARGLYERLGVFVPEGALRLAKDDADAARLATIADAMCEGYAFDEGRNALWMDRAGRFDPAAVVRALAKDTPVLTRDFDPKTDDFAVIVHATGPALPLDGMSASAGRIVLAKGQPPHTPLVWGGYVSASPDGRVLIGATHARGADPGPEDEAATKLLNDLRDRVPGIASGLDTESLDHWSGIRAVTPDRLPVAGTEDRKLLLGGFGSRGFAHAPLLAETLASDLCGEPSPLEKSGREALHPARFRIRAERRSG</sequence>
<dbReference type="NCBIfam" id="NF033855">
    <property type="entry name" value="tRNA_MNMC2"/>
    <property type="match status" value="1"/>
</dbReference>
<dbReference type="Pfam" id="PF01266">
    <property type="entry name" value="DAO"/>
    <property type="match status" value="1"/>
</dbReference>
<feature type="domain" description="FAD dependent oxidoreductase" evidence="11">
    <location>
        <begin position="255"/>
        <end position="539"/>
    </location>
</feature>
<comment type="similarity">
    <text evidence="10">In the C-terminal section; belongs to the DAO family.</text>
</comment>
<accession>A0ABU7LY86</accession>
<dbReference type="InterPro" id="IPR047785">
    <property type="entry name" value="tRNA_MNMC2"/>
</dbReference>
<dbReference type="SUPFAM" id="SSF51971">
    <property type="entry name" value="Nucleotide-binding domain"/>
    <property type="match status" value="1"/>
</dbReference>
<dbReference type="InterPro" id="IPR006076">
    <property type="entry name" value="FAD-dep_OxRdtase"/>
</dbReference>
<evidence type="ECO:0000256" key="8">
    <source>
        <dbReference type="ARBA" id="ARBA00023002"/>
    </source>
</evidence>
<keyword evidence="14" id="KW-1185">Reference proteome</keyword>
<keyword evidence="2 10" id="KW-0489">Methyltransferase</keyword>
<dbReference type="EC" id="2.1.1.61" evidence="10"/>
<dbReference type="InterPro" id="IPR008471">
    <property type="entry name" value="MnmC-like_methylTransf"/>
</dbReference>
<keyword evidence="9 10" id="KW-0511">Multifunctional enzyme</keyword>
<evidence type="ECO:0000256" key="1">
    <source>
        <dbReference type="ARBA" id="ARBA00022490"/>
    </source>
</evidence>
<name>A0ABU7LY86_9PROT</name>
<evidence type="ECO:0000313" key="14">
    <source>
        <dbReference type="Proteomes" id="UP001310692"/>
    </source>
</evidence>
<dbReference type="RefSeq" id="WP_330196051.1">
    <property type="nucleotide sequence ID" value="NZ_JAZDRO010000002.1"/>
</dbReference>
<feature type="region of interest" description="FAD-dependent cmnm(5)s(2)U34 oxidoreductase" evidence="10">
    <location>
        <begin position="258"/>
        <end position="571"/>
    </location>
</feature>
<comment type="similarity">
    <text evidence="10">In the N-terminal section; belongs to the methyltransferase superfamily. tRNA (mnm(5)s(2)U34)-methyltransferase family.</text>
</comment>
<dbReference type="InterPro" id="IPR036188">
    <property type="entry name" value="FAD/NAD-bd_sf"/>
</dbReference>
<keyword evidence="7 10" id="KW-0274">FAD</keyword>
<comment type="cofactor">
    <cofactor evidence="10">
        <name>FAD</name>
        <dbReference type="ChEBI" id="CHEBI:57692"/>
    </cofactor>
</comment>
<dbReference type="InterPro" id="IPR029063">
    <property type="entry name" value="SAM-dependent_MTases_sf"/>
</dbReference>
<evidence type="ECO:0000256" key="5">
    <source>
        <dbReference type="ARBA" id="ARBA00022691"/>
    </source>
</evidence>
<evidence type="ECO:0000256" key="3">
    <source>
        <dbReference type="ARBA" id="ARBA00022630"/>
    </source>
</evidence>
<keyword evidence="4 10" id="KW-0808">Transferase</keyword>
<dbReference type="Gene3D" id="3.30.9.10">
    <property type="entry name" value="D-Amino Acid Oxidase, subunit A, domain 2"/>
    <property type="match status" value="1"/>
</dbReference>
<gene>
    <name evidence="13" type="primary">mnmD</name>
    <name evidence="10" type="synonym">mnmC</name>
    <name evidence="13" type="ORF">V0U35_07435</name>
</gene>